<dbReference type="STRING" id="288768.SAMEA3906486_04469"/>
<reference evidence="1 2" key="1">
    <citation type="submission" date="2016-04" db="EMBL/GenBank/DDBJ databases">
        <authorList>
            <consortium name="Pathogen Informatics"/>
        </authorList>
    </citation>
    <scope>NUCLEOTIDE SEQUENCE [LARGE SCALE GENOMIC DNA]</scope>
    <source>
        <strain evidence="1 2">H050680373</strain>
    </source>
</reference>
<sequence>MTQPKEPPLYMYRCPRCASDDVGHDATSRFNPVTQTWELNSEYDDAWCQKCGDVSLVAYEVQGQALHDLREQVHAHQAAERLHDAAGDLFAALRRAAWFIEHAGALPPPERQARHAEVRQGWENAFTKAVQT</sequence>
<gene>
    <name evidence="1" type="ORF">SAMEA3906486_04469</name>
</gene>
<name>A0A157ST64_9BORD</name>
<accession>A0A157ST64</accession>
<dbReference type="OrthoDB" id="9813321at2"/>
<dbReference type="EMBL" id="FKIF01000008">
    <property type="protein sequence ID" value="SAI73106.1"/>
    <property type="molecule type" value="Genomic_DNA"/>
</dbReference>
<dbReference type="RefSeq" id="WP_066131895.1">
    <property type="nucleotide sequence ID" value="NZ_FKIF01000008.1"/>
</dbReference>
<protein>
    <submittedName>
        <fullName evidence="1">Uncharacterized protein</fullName>
    </submittedName>
</protein>
<dbReference type="Proteomes" id="UP000076848">
    <property type="component" value="Unassembled WGS sequence"/>
</dbReference>
<keyword evidence="2" id="KW-1185">Reference proteome</keyword>
<proteinExistence type="predicted"/>
<evidence type="ECO:0000313" key="1">
    <source>
        <dbReference type="EMBL" id="SAI73106.1"/>
    </source>
</evidence>
<dbReference type="AlphaFoldDB" id="A0A157ST64"/>
<evidence type="ECO:0000313" key="2">
    <source>
        <dbReference type="Proteomes" id="UP000076848"/>
    </source>
</evidence>
<organism evidence="1 2">
    <name type="scientific">Bordetella ansorpii</name>
    <dbReference type="NCBI Taxonomy" id="288768"/>
    <lineage>
        <taxon>Bacteria</taxon>
        <taxon>Pseudomonadati</taxon>
        <taxon>Pseudomonadota</taxon>
        <taxon>Betaproteobacteria</taxon>
        <taxon>Burkholderiales</taxon>
        <taxon>Alcaligenaceae</taxon>
        <taxon>Bordetella</taxon>
    </lineage>
</organism>